<comment type="caution">
    <text evidence="1">The sequence shown here is derived from an EMBL/GenBank/DDBJ whole genome shotgun (WGS) entry which is preliminary data.</text>
</comment>
<dbReference type="InterPro" id="IPR019734">
    <property type="entry name" value="TPR_rpt"/>
</dbReference>
<proteinExistence type="predicted"/>
<accession>A0A8H5C2J2</accession>
<organism evidence="1 2">
    <name type="scientific">Tetrapyrgos nigripes</name>
    <dbReference type="NCBI Taxonomy" id="182062"/>
    <lineage>
        <taxon>Eukaryota</taxon>
        <taxon>Fungi</taxon>
        <taxon>Dikarya</taxon>
        <taxon>Basidiomycota</taxon>
        <taxon>Agaricomycotina</taxon>
        <taxon>Agaricomycetes</taxon>
        <taxon>Agaricomycetidae</taxon>
        <taxon>Agaricales</taxon>
        <taxon>Marasmiineae</taxon>
        <taxon>Marasmiaceae</taxon>
        <taxon>Tetrapyrgos</taxon>
    </lineage>
</organism>
<dbReference type="SMART" id="SM00028">
    <property type="entry name" value="TPR"/>
    <property type="match status" value="9"/>
</dbReference>
<dbReference type="EMBL" id="JAACJM010000281">
    <property type="protein sequence ID" value="KAF5333889.1"/>
    <property type="molecule type" value="Genomic_DNA"/>
</dbReference>
<dbReference type="SUPFAM" id="SSF48452">
    <property type="entry name" value="TPR-like"/>
    <property type="match status" value="2"/>
</dbReference>
<reference evidence="1 2" key="1">
    <citation type="journal article" date="2020" name="ISME J.">
        <title>Uncovering the hidden diversity of litter-decomposition mechanisms in mushroom-forming fungi.</title>
        <authorList>
            <person name="Floudas D."/>
            <person name="Bentzer J."/>
            <person name="Ahren D."/>
            <person name="Johansson T."/>
            <person name="Persson P."/>
            <person name="Tunlid A."/>
        </authorList>
    </citation>
    <scope>NUCLEOTIDE SEQUENCE [LARGE SCALE GENOMIC DNA]</scope>
    <source>
        <strain evidence="1 2">CBS 291.85</strain>
    </source>
</reference>
<sequence>MIKILLMRLSNSDIHFATPPPPKIFMGRDELVNKGVEILCRRGQHHLAILGPGGIGKTSLALVISNQPEVQAKFSRFHFLPCDILEDQNGLIQGLIQVLGLKVQEGKGQHDILYDYLQINHNPLLFILDNFETPWNYKGARTDVKHFIEKIADFSCVTLIVTMRGMEGPGDIAWQILGESQIPTLSMEAAREAFYQVSRKIKTEDNSGKIDHLNEQLDCVPLAIRLIAQLAKKISLENLLRRWNELKTKILSESGAQPGKLTNVEFSIELSVRLLDPAAKDLLGALSYLPNGVPHWNQTLSKMLPNVPESEIKVFQLLDCSLVLEKSEALMMLAPVREYIAARYSISDFLLHQIEIFYVRITELISSDSKPGEDLELHTLNLFKTFSQYQGQGGQEKAALCLQTLGVKYYRVCQYSNAAKFLTEARVKFQNINNEYEAANCLWQMGDVHRMQSRYNEAIAILAEAKSRFEQIRSEKGIADCLWSLGEIYWMQSKHNEATAALSEARVLFQSIGNQSGTANCLKSQGDIYCMQSKYSEATETLLEARVLYQSVGSQLGTANCLQSQGNIYRLQDKYSEAIETLSEARDLHQSIGNQRGTAYCLWNLGEIYRLQSKYNEARATLSEARVVYQSIGDQRGTAECLKVLGRTLEDQNQLDEALSLIHEAYAIYSTINDVSEMGYCLNQSGVIYRKMGQYELAKQAFTDALGSYSQLQSTDHHYMGWCLYQFGLLFKDKGEYSEARKKFQEARDLFASHGELQKEVKRGFLRRSLLKHVVKRTRSQYAPSDFLATSMCFRDRGLGHYGTETASSGKVPKPSFKKTKTYYKALGSEDAYSPNTHHMRFLTNDFSLNKFLPKSALQHKEDQTHLTPTILTTYANHGGDGETYRDGHGVGQEGGCLSSCILFSSTSDFECLWLVEEWRRLEVASWAWVVVQLGVGGRAVLDLWVLHCWNTGATGWGLGVGNVFRVNANTDPRTLISVHPSSQPLPYHSPPPHYLLPLPALKRIVLGNAKLQICKQLRRELRIFHICTKHSKTKVNGAVLRSISARAEHIYMHGVGLRLLRLYESTSPLRGHTPINMVRGIAQSVSEASRGGGGQALGVKVAKEGKRRVKGGWVHELKMRVLVLGFGAWLPNAQHSFGSGSSVDYGDDTAGADVGSNIVDSWIGEKNRVNLKRDVRWYIAHSKIVSTSYLHCKNNISNGNWTIASYGAYLQELNICMHIKLCDFGVNGELVFIYTNTFAGTSVYTRGFTAVASGL</sequence>
<evidence type="ECO:0000313" key="2">
    <source>
        <dbReference type="Proteomes" id="UP000559256"/>
    </source>
</evidence>
<dbReference type="Pfam" id="PF13424">
    <property type="entry name" value="TPR_12"/>
    <property type="match status" value="4"/>
</dbReference>
<keyword evidence="2" id="KW-1185">Reference proteome</keyword>
<gene>
    <name evidence="1" type="ORF">D9758_017397</name>
</gene>
<dbReference type="InterPro" id="IPR011990">
    <property type="entry name" value="TPR-like_helical_dom_sf"/>
</dbReference>
<dbReference type="PANTHER" id="PTHR47691:SF3">
    <property type="entry name" value="HTH-TYPE TRANSCRIPTIONAL REGULATOR RV0890C-RELATED"/>
    <property type="match status" value="1"/>
</dbReference>
<dbReference type="InterPro" id="IPR027417">
    <property type="entry name" value="P-loop_NTPase"/>
</dbReference>
<evidence type="ECO:0000313" key="1">
    <source>
        <dbReference type="EMBL" id="KAF5333889.1"/>
    </source>
</evidence>
<dbReference type="Gene3D" id="3.40.50.300">
    <property type="entry name" value="P-loop containing nucleotide triphosphate hydrolases"/>
    <property type="match status" value="1"/>
</dbReference>
<dbReference type="SUPFAM" id="SSF52540">
    <property type="entry name" value="P-loop containing nucleoside triphosphate hydrolases"/>
    <property type="match status" value="1"/>
</dbReference>
<dbReference type="Gene3D" id="1.25.40.10">
    <property type="entry name" value="Tetratricopeptide repeat domain"/>
    <property type="match status" value="3"/>
</dbReference>
<dbReference type="Proteomes" id="UP000559256">
    <property type="component" value="Unassembled WGS sequence"/>
</dbReference>
<dbReference type="OrthoDB" id="1658288at2759"/>
<dbReference type="AlphaFoldDB" id="A0A8H5C2J2"/>
<name>A0A8H5C2J2_9AGAR</name>
<dbReference type="PANTHER" id="PTHR47691">
    <property type="entry name" value="REGULATOR-RELATED"/>
    <property type="match status" value="1"/>
</dbReference>
<protein>
    <submittedName>
        <fullName evidence="1">Uncharacterized protein</fullName>
    </submittedName>
</protein>